<dbReference type="AlphaFoldDB" id="A0A3B0TM48"/>
<reference evidence="1" key="1">
    <citation type="submission" date="2018-06" db="EMBL/GenBank/DDBJ databases">
        <authorList>
            <person name="Zhirakovskaya E."/>
        </authorList>
    </citation>
    <scope>NUCLEOTIDE SEQUENCE</scope>
</reference>
<evidence type="ECO:0000313" key="1">
    <source>
        <dbReference type="EMBL" id="VAW09714.1"/>
    </source>
</evidence>
<name>A0A3B0TM48_9ZZZZ</name>
<dbReference type="InterPro" id="IPR029032">
    <property type="entry name" value="AhpD-like"/>
</dbReference>
<dbReference type="PANTHER" id="PTHR35446:SF2">
    <property type="entry name" value="CARBOXYMUCONOLACTONE DECARBOXYLASE-LIKE DOMAIN-CONTAINING PROTEIN"/>
    <property type="match status" value="1"/>
</dbReference>
<dbReference type="PANTHER" id="PTHR35446">
    <property type="entry name" value="SI:CH211-175M2.5"/>
    <property type="match status" value="1"/>
</dbReference>
<dbReference type="Gene3D" id="1.20.1290.10">
    <property type="entry name" value="AhpD-like"/>
    <property type="match status" value="1"/>
</dbReference>
<organism evidence="1">
    <name type="scientific">hydrothermal vent metagenome</name>
    <dbReference type="NCBI Taxonomy" id="652676"/>
    <lineage>
        <taxon>unclassified sequences</taxon>
        <taxon>metagenomes</taxon>
        <taxon>ecological metagenomes</taxon>
    </lineage>
</organism>
<sequence length="100" mass="11299">MTHHRRGLRRLLKDDDLLARIDTDWRAAGLSTQRLAMLTYAIKLTLHPADMVQADVQALRDAGFNDIDILHIAEVTGYFAYVNRIADGLGVPLETWIPDD</sequence>
<proteinExistence type="predicted"/>
<protein>
    <recommendedName>
        <fullName evidence="2">Peroxidase</fullName>
    </recommendedName>
</protein>
<evidence type="ECO:0008006" key="2">
    <source>
        <dbReference type="Google" id="ProtNLM"/>
    </source>
</evidence>
<dbReference type="EMBL" id="UOEK01000638">
    <property type="protein sequence ID" value="VAW09714.1"/>
    <property type="molecule type" value="Genomic_DNA"/>
</dbReference>
<dbReference type="SUPFAM" id="SSF69118">
    <property type="entry name" value="AhpD-like"/>
    <property type="match status" value="1"/>
</dbReference>
<accession>A0A3B0TM48</accession>
<gene>
    <name evidence="1" type="ORF">MNBD_ACTINO02-3204</name>
</gene>